<organism evidence="4 5">
    <name type="scientific">Saccharothrix tamanrassetensis</name>
    <dbReference type="NCBI Taxonomy" id="1051531"/>
    <lineage>
        <taxon>Bacteria</taxon>
        <taxon>Bacillati</taxon>
        <taxon>Actinomycetota</taxon>
        <taxon>Actinomycetes</taxon>
        <taxon>Pseudonocardiales</taxon>
        <taxon>Pseudonocardiaceae</taxon>
        <taxon>Saccharothrix</taxon>
    </lineage>
</organism>
<dbReference type="Pfam" id="PF00583">
    <property type="entry name" value="Acetyltransf_1"/>
    <property type="match status" value="1"/>
</dbReference>
<keyword evidence="4" id="KW-0687">Ribonucleoprotein</keyword>
<keyword evidence="5" id="KW-1185">Reference proteome</keyword>
<evidence type="ECO:0000313" key="5">
    <source>
        <dbReference type="Proteomes" id="UP000547510"/>
    </source>
</evidence>
<dbReference type="Gene3D" id="3.40.630.30">
    <property type="match status" value="1"/>
</dbReference>
<dbReference type="AlphaFoldDB" id="A0A841CK46"/>
<dbReference type="RefSeq" id="WP_184691256.1">
    <property type="nucleotide sequence ID" value="NZ_JACHJN010000004.1"/>
</dbReference>
<dbReference type="InterPro" id="IPR050832">
    <property type="entry name" value="Bact_Acetyltransf"/>
</dbReference>
<dbReference type="EMBL" id="JACHJN010000004">
    <property type="protein sequence ID" value="MBB5956467.1"/>
    <property type="molecule type" value="Genomic_DNA"/>
</dbReference>
<feature type="domain" description="N-acetyltransferase" evidence="3">
    <location>
        <begin position="1"/>
        <end position="134"/>
    </location>
</feature>
<proteinExistence type="predicted"/>
<keyword evidence="1" id="KW-0808">Transferase</keyword>
<protein>
    <submittedName>
        <fullName evidence="4">Ribosomal protein S18 acetylase RimI-like enzyme</fullName>
    </submittedName>
</protein>
<evidence type="ECO:0000259" key="3">
    <source>
        <dbReference type="PROSITE" id="PS51186"/>
    </source>
</evidence>
<name>A0A841CK46_9PSEU</name>
<sequence>MEILRVTEHDAVSAAAHLFDDPPQDEATRRFLADERHHLLIAYVDGRPAGFVSGVEVTHPDKGTEMFVYELGVDDSFQRQGIGTALVGALLALAEERGCFGAFTATEPDNTAALATYARTKAEAEPTTSLSWTF</sequence>
<dbReference type="PANTHER" id="PTHR43877">
    <property type="entry name" value="AMINOALKYLPHOSPHONATE N-ACETYLTRANSFERASE-RELATED-RELATED"/>
    <property type="match status" value="1"/>
</dbReference>
<dbReference type="GO" id="GO:0016747">
    <property type="term" value="F:acyltransferase activity, transferring groups other than amino-acyl groups"/>
    <property type="evidence" value="ECO:0007669"/>
    <property type="project" value="InterPro"/>
</dbReference>
<dbReference type="Proteomes" id="UP000547510">
    <property type="component" value="Unassembled WGS sequence"/>
</dbReference>
<gene>
    <name evidence="4" type="ORF">FHS29_003053</name>
</gene>
<dbReference type="CDD" id="cd04301">
    <property type="entry name" value="NAT_SF"/>
    <property type="match status" value="1"/>
</dbReference>
<dbReference type="InterPro" id="IPR000182">
    <property type="entry name" value="GNAT_dom"/>
</dbReference>
<dbReference type="GO" id="GO:0005840">
    <property type="term" value="C:ribosome"/>
    <property type="evidence" value="ECO:0007669"/>
    <property type="project" value="UniProtKB-KW"/>
</dbReference>
<dbReference type="PROSITE" id="PS51186">
    <property type="entry name" value="GNAT"/>
    <property type="match status" value="1"/>
</dbReference>
<dbReference type="InterPro" id="IPR016181">
    <property type="entry name" value="Acyl_CoA_acyltransferase"/>
</dbReference>
<keyword evidence="4" id="KW-0689">Ribosomal protein</keyword>
<evidence type="ECO:0000256" key="2">
    <source>
        <dbReference type="ARBA" id="ARBA00023315"/>
    </source>
</evidence>
<reference evidence="4 5" key="1">
    <citation type="submission" date="2020-08" db="EMBL/GenBank/DDBJ databases">
        <title>Genomic Encyclopedia of Type Strains, Phase III (KMG-III): the genomes of soil and plant-associated and newly described type strains.</title>
        <authorList>
            <person name="Whitman W."/>
        </authorList>
    </citation>
    <scope>NUCLEOTIDE SEQUENCE [LARGE SCALE GENOMIC DNA]</scope>
    <source>
        <strain evidence="4 5">CECT 8640</strain>
    </source>
</reference>
<evidence type="ECO:0000256" key="1">
    <source>
        <dbReference type="ARBA" id="ARBA00022679"/>
    </source>
</evidence>
<dbReference type="SUPFAM" id="SSF55729">
    <property type="entry name" value="Acyl-CoA N-acyltransferases (Nat)"/>
    <property type="match status" value="1"/>
</dbReference>
<comment type="caution">
    <text evidence="4">The sequence shown here is derived from an EMBL/GenBank/DDBJ whole genome shotgun (WGS) entry which is preliminary data.</text>
</comment>
<accession>A0A841CK46</accession>
<evidence type="ECO:0000313" key="4">
    <source>
        <dbReference type="EMBL" id="MBB5956467.1"/>
    </source>
</evidence>
<keyword evidence="2" id="KW-0012">Acyltransferase</keyword>